<protein>
    <submittedName>
        <fullName evidence="4">Glucose-fructose oxidoreductase</fullName>
        <ecNumber evidence="4">1.1.99.28</ecNumber>
    </submittedName>
</protein>
<evidence type="ECO:0000313" key="4">
    <source>
        <dbReference type="EMBL" id="CAA9457293.1"/>
    </source>
</evidence>
<keyword evidence="1 4" id="KW-0560">Oxidoreductase</keyword>
<proteinExistence type="predicted"/>
<dbReference type="PANTHER" id="PTHR43818:SF11">
    <property type="entry name" value="BCDNA.GH03377"/>
    <property type="match status" value="1"/>
</dbReference>
<name>A0A6J4QYH3_9ACTN</name>
<evidence type="ECO:0000259" key="3">
    <source>
        <dbReference type="Pfam" id="PF22725"/>
    </source>
</evidence>
<evidence type="ECO:0000259" key="2">
    <source>
        <dbReference type="Pfam" id="PF01408"/>
    </source>
</evidence>
<dbReference type="SUPFAM" id="SSF51735">
    <property type="entry name" value="NAD(P)-binding Rossmann-fold domains"/>
    <property type="match status" value="1"/>
</dbReference>
<dbReference type="InterPro" id="IPR050463">
    <property type="entry name" value="Gfo/Idh/MocA_oxidrdct_glycsds"/>
</dbReference>
<reference evidence="4" key="1">
    <citation type="submission" date="2020-02" db="EMBL/GenBank/DDBJ databases">
        <authorList>
            <person name="Meier V. D."/>
        </authorList>
    </citation>
    <scope>NUCLEOTIDE SEQUENCE</scope>
    <source>
        <strain evidence="4">AVDCRST_MAG25</strain>
    </source>
</reference>
<dbReference type="SUPFAM" id="SSF55347">
    <property type="entry name" value="Glyceraldehyde-3-phosphate dehydrogenase-like, C-terminal domain"/>
    <property type="match status" value="1"/>
</dbReference>
<dbReference type="InterPro" id="IPR055170">
    <property type="entry name" value="GFO_IDH_MocA-like_dom"/>
</dbReference>
<dbReference type="Gene3D" id="3.30.360.10">
    <property type="entry name" value="Dihydrodipicolinate Reductase, domain 2"/>
    <property type="match status" value="1"/>
</dbReference>
<feature type="domain" description="Gfo/Idh/MocA-like oxidoreductase N-terminal" evidence="2">
    <location>
        <begin position="6"/>
        <end position="123"/>
    </location>
</feature>
<dbReference type="EMBL" id="CADCVI010000021">
    <property type="protein sequence ID" value="CAA9457293.1"/>
    <property type="molecule type" value="Genomic_DNA"/>
</dbReference>
<dbReference type="Pfam" id="PF01408">
    <property type="entry name" value="GFO_IDH_MocA"/>
    <property type="match status" value="1"/>
</dbReference>
<dbReference type="Pfam" id="PF22725">
    <property type="entry name" value="GFO_IDH_MocA_C3"/>
    <property type="match status" value="1"/>
</dbReference>
<dbReference type="GO" id="GO:0000166">
    <property type="term" value="F:nucleotide binding"/>
    <property type="evidence" value="ECO:0007669"/>
    <property type="project" value="InterPro"/>
</dbReference>
<sequence>MIGSTVRWGVAGCGWVARDYALPALVAAENCEVVALLDPDPVALAEAGRGLGAARYEDPEAFFAEGEMDAVYVATPNHLHAPVVEAAAAAGKHVMCEKPVAPTLAEARRMVAACEAAGVTYATAFDQRYHAAHRRLRGLVEEGKLGTVCSARIHYACWLPPGWAEDNWRVDPARAGGGAFVDLAPHGLDLLSYLLGEEIVEVSCLAQRRVFGYPVEDGAALVGRTATGTLVIQHVAYNTPDAYPRRTLEIVGTEAMVIATNTMGQTPGGTLEIVDPKDGTRTTIQIPPEEDRSPFLAQVEAFSASLLGGGPFPFSPRHDLHVMGLMESAMHGSGAFVPETAR</sequence>
<dbReference type="Gene3D" id="3.40.50.720">
    <property type="entry name" value="NAD(P)-binding Rossmann-like Domain"/>
    <property type="match status" value="1"/>
</dbReference>
<dbReference type="InterPro" id="IPR036291">
    <property type="entry name" value="NAD(P)-bd_dom_sf"/>
</dbReference>
<accession>A0A6J4QYH3</accession>
<dbReference type="GO" id="GO:0047061">
    <property type="term" value="F:glucose-fructose oxidoreductase activity"/>
    <property type="evidence" value="ECO:0007669"/>
    <property type="project" value="UniProtKB-EC"/>
</dbReference>
<organism evidence="4">
    <name type="scientific">uncultured Rubrobacteraceae bacterium</name>
    <dbReference type="NCBI Taxonomy" id="349277"/>
    <lineage>
        <taxon>Bacteria</taxon>
        <taxon>Bacillati</taxon>
        <taxon>Actinomycetota</taxon>
        <taxon>Rubrobacteria</taxon>
        <taxon>Rubrobacterales</taxon>
        <taxon>Rubrobacteraceae</taxon>
        <taxon>environmental samples</taxon>
    </lineage>
</organism>
<dbReference type="EC" id="1.1.99.28" evidence="4"/>
<dbReference type="AlphaFoldDB" id="A0A6J4QYH3"/>
<gene>
    <name evidence="4" type="ORF">AVDCRST_MAG25-298</name>
</gene>
<dbReference type="InterPro" id="IPR000683">
    <property type="entry name" value="Gfo/Idh/MocA-like_OxRdtase_N"/>
</dbReference>
<evidence type="ECO:0000256" key="1">
    <source>
        <dbReference type="ARBA" id="ARBA00023002"/>
    </source>
</evidence>
<feature type="domain" description="GFO/IDH/MocA-like oxidoreductase" evidence="3">
    <location>
        <begin position="133"/>
        <end position="257"/>
    </location>
</feature>
<dbReference type="PANTHER" id="PTHR43818">
    <property type="entry name" value="BCDNA.GH03377"/>
    <property type="match status" value="1"/>
</dbReference>